<evidence type="ECO:0000313" key="5">
    <source>
        <dbReference type="Proteomes" id="UP001211065"/>
    </source>
</evidence>
<dbReference type="PROSITE" id="PS51221">
    <property type="entry name" value="TTL"/>
    <property type="match status" value="1"/>
</dbReference>
<dbReference type="GO" id="GO:0015631">
    <property type="term" value="F:tubulin binding"/>
    <property type="evidence" value="ECO:0007669"/>
    <property type="project" value="TreeGrafter"/>
</dbReference>
<protein>
    <submittedName>
        <fullName evidence="4">Tubulin polyglutamylase ttll6</fullName>
    </submittedName>
</protein>
<name>A0AAD5Y333_9FUNG</name>
<dbReference type="PANTHER" id="PTHR12241">
    <property type="entry name" value="TUBULIN POLYGLUTAMYLASE"/>
    <property type="match status" value="1"/>
</dbReference>
<sequence length="149" mass="17362">MSENNTAMITYKTAKKRKQQVINTELCKYEIIDESSNEVGLKVTKTGDLKWSIFWIDTGVSIERILEMEPIQKINHFPGMQEICRKNYLARNLSRLNRMFPKDYNFFPKTYILRDFKDLSDFKVASSSVRSNAFIAKPERGCQGMGFID</sequence>
<dbReference type="Pfam" id="PF03133">
    <property type="entry name" value="TTL"/>
    <property type="match status" value="1"/>
</dbReference>
<proteinExistence type="predicted"/>
<reference evidence="4" key="1">
    <citation type="submission" date="2020-05" db="EMBL/GenBank/DDBJ databases">
        <title>Phylogenomic resolution of chytrid fungi.</title>
        <authorList>
            <person name="Stajich J.E."/>
            <person name="Amses K."/>
            <person name="Simmons R."/>
            <person name="Seto K."/>
            <person name="Myers J."/>
            <person name="Bonds A."/>
            <person name="Quandt C.A."/>
            <person name="Barry K."/>
            <person name="Liu P."/>
            <person name="Grigoriev I."/>
            <person name="Longcore J.E."/>
            <person name="James T.Y."/>
        </authorList>
    </citation>
    <scope>NUCLEOTIDE SEQUENCE</scope>
    <source>
        <strain evidence="4">JEL0476</strain>
    </source>
</reference>
<dbReference type="GO" id="GO:0070740">
    <property type="term" value="F:tubulin-glutamic acid ligase activity"/>
    <property type="evidence" value="ECO:0007669"/>
    <property type="project" value="TreeGrafter"/>
</dbReference>
<dbReference type="GO" id="GO:0005524">
    <property type="term" value="F:ATP binding"/>
    <property type="evidence" value="ECO:0007669"/>
    <property type="project" value="UniProtKB-KW"/>
</dbReference>
<comment type="caution">
    <text evidence="4">The sequence shown here is derived from an EMBL/GenBank/DDBJ whole genome shotgun (WGS) entry which is preliminary data.</text>
</comment>
<gene>
    <name evidence="4" type="primary">TTLL6_1</name>
    <name evidence="4" type="ORF">HK099_004078</name>
</gene>
<dbReference type="GO" id="GO:0036064">
    <property type="term" value="C:ciliary basal body"/>
    <property type="evidence" value="ECO:0007669"/>
    <property type="project" value="TreeGrafter"/>
</dbReference>
<accession>A0AAD5Y333</accession>
<keyword evidence="2" id="KW-0547">Nucleotide-binding</keyword>
<evidence type="ECO:0000256" key="1">
    <source>
        <dbReference type="ARBA" id="ARBA00022598"/>
    </source>
</evidence>
<keyword evidence="3" id="KW-0067">ATP-binding</keyword>
<evidence type="ECO:0000313" key="4">
    <source>
        <dbReference type="EMBL" id="KAJ3226809.1"/>
    </source>
</evidence>
<keyword evidence="5" id="KW-1185">Reference proteome</keyword>
<dbReference type="InterPro" id="IPR004344">
    <property type="entry name" value="TTL/TTLL_fam"/>
</dbReference>
<dbReference type="Proteomes" id="UP001211065">
    <property type="component" value="Unassembled WGS sequence"/>
</dbReference>
<evidence type="ECO:0000256" key="3">
    <source>
        <dbReference type="ARBA" id="ARBA00022840"/>
    </source>
</evidence>
<dbReference type="AlphaFoldDB" id="A0AAD5Y333"/>
<organism evidence="4 5">
    <name type="scientific">Clydaea vesicula</name>
    <dbReference type="NCBI Taxonomy" id="447962"/>
    <lineage>
        <taxon>Eukaryota</taxon>
        <taxon>Fungi</taxon>
        <taxon>Fungi incertae sedis</taxon>
        <taxon>Chytridiomycota</taxon>
        <taxon>Chytridiomycota incertae sedis</taxon>
        <taxon>Chytridiomycetes</taxon>
        <taxon>Lobulomycetales</taxon>
        <taxon>Lobulomycetaceae</taxon>
        <taxon>Clydaea</taxon>
    </lineage>
</organism>
<dbReference type="GO" id="GO:0000226">
    <property type="term" value="P:microtubule cytoskeleton organization"/>
    <property type="evidence" value="ECO:0007669"/>
    <property type="project" value="TreeGrafter"/>
</dbReference>
<dbReference type="PANTHER" id="PTHR12241:SF147">
    <property type="entry name" value="TUBULIN POLYGLUTAMYLASE TTLL7"/>
    <property type="match status" value="1"/>
</dbReference>
<evidence type="ECO:0000256" key="2">
    <source>
        <dbReference type="ARBA" id="ARBA00022741"/>
    </source>
</evidence>
<dbReference type="EMBL" id="JADGJW010000028">
    <property type="protein sequence ID" value="KAJ3226809.1"/>
    <property type="molecule type" value="Genomic_DNA"/>
</dbReference>
<keyword evidence="1" id="KW-0436">Ligase</keyword>